<keyword evidence="6 7" id="KW-0472">Membrane</keyword>
<dbReference type="GO" id="GO:0005886">
    <property type="term" value="C:plasma membrane"/>
    <property type="evidence" value="ECO:0007669"/>
    <property type="project" value="TreeGrafter"/>
</dbReference>
<comment type="similarity">
    <text evidence="2">Belongs to the CSC1 (TC 1.A.17) family.</text>
</comment>
<feature type="transmembrane region" description="Helical" evidence="7">
    <location>
        <begin position="164"/>
        <end position="185"/>
    </location>
</feature>
<accession>A0A8J2SAJ8</accession>
<proteinExistence type="inferred from homology"/>
<dbReference type="InterPro" id="IPR003864">
    <property type="entry name" value="CSC1/OSCA1-like_7TM"/>
</dbReference>
<evidence type="ECO:0000259" key="9">
    <source>
        <dbReference type="Pfam" id="PF13967"/>
    </source>
</evidence>
<name>A0A8J2SAJ8_9STRA</name>
<dbReference type="GO" id="GO:0005227">
    <property type="term" value="F:calcium-activated cation channel activity"/>
    <property type="evidence" value="ECO:0007669"/>
    <property type="project" value="InterPro"/>
</dbReference>
<evidence type="ECO:0000256" key="4">
    <source>
        <dbReference type="ARBA" id="ARBA00022692"/>
    </source>
</evidence>
<dbReference type="Proteomes" id="UP000789595">
    <property type="component" value="Unassembled WGS sequence"/>
</dbReference>
<keyword evidence="5 7" id="KW-1133">Transmembrane helix</keyword>
<evidence type="ECO:0008006" key="12">
    <source>
        <dbReference type="Google" id="ProtNLM"/>
    </source>
</evidence>
<evidence type="ECO:0000259" key="8">
    <source>
        <dbReference type="Pfam" id="PF02714"/>
    </source>
</evidence>
<keyword evidence="3" id="KW-0813">Transport</keyword>
<feature type="transmembrane region" description="Helical" evidence="7">
    <location>
        <begin position="699"/>
        <end position="718"/>
    </location>
</feature>
<evidence type="ECO:0000313" key="10">
    <source>
        <dbReference type="EMBL" id="CAH0366453.1"/>
    </source>
</evidence>
<dbReference type="AlphaFoldDB" id="A0A8J2SAJ8"/>
<feature type="transmembrane region" description="Helical" evidence="7">
    <location>
        <begin position="123"/>
        <end position="141"/>
    </location>
</feature>
<feature type="transmembrane region" description="Helical" evidence="7">
    <location>
        <begin position="538"/>
        <end position="558"/>
    </location>
</feature>
<dbReference type="Pfam" id="PF02714">
    <property type="entry name" value="RSN1_7TM"/>
    <property type="match status" value="1"/>
</dbReference>
<dbReference type="OrthoDB" id="1689567at2759"/>
<keyword evidence="11" id="KW-1185">Reference proteome</keyword>
<dbReference type="EMBL" id="CAKKNE010000001">
    <property type="protein sequence ID" value="CAH0366453.1"/>
    <property type="molecule type" value="Genomic_DNA"/>
</dbReference>
<organism evidence="10 11">
    <name type="scientific">Pelagomonas calceolata</name>
    <dbReference type="NCBI Taxonomy" id="35677"/>
    <lineage>
        <taxon>Eukaryota</taxon>
        <taxon>Sar</taxon>
        <taxon>Stramenopiles</taxon>
        <taxon>Ochrophyta</taxon>
        <taxon>Pelagophyceae</taxon>
        <taxon>Pelagomonadales</taxon>
        <taxon>Pelagomonadaceae</taxon>
        <taxon>Pelagomonas</taxon>
    </lineage>
</organism>
<sequence length="836" mass="92527">MTNTTDKILDDDALGKISDVLDQGVQPLYVESGGWEEIWITCKLDAAICFCLLLLFELARRKTSVYLCRLKHALPDRKPKDVPKRHPFAWVVSSSSLSDDQLRHCIGLDAYCAIRFLMMCRGLFGWTSIVSITLILAYKHGASHLEGFYGLTLGNCEHVLEDRWRLWLAVVFTYAFTAAAIYLATREARHYLRLRREYLRRGDGAGESPQPRCSVLVERVPPRLRSDAALHQYFAALFGHRDVHSAVSFVDCAHLEKLLDARDAAADAYAWRSEEGGYGYATITSDEGLSDLAAILSEKEQAVQKCQESIREAKEARAAEVLEAHALLPTTPTDSKLEQQPSFNQAASKARDASLQAISFLGAVAGLNEISRRYANEDGASSTGVVTFYSPAVASDAAQLVLTARRGDVHVSLAPPASDMLWPNVSIPKDEVDERLGAANVGLFFLALLWTPLVASVQALCNLEVLAHYWSALKPLAREEKYESLRILVSGSLPVYIMLALLGALPIVLDAVAVSYAGVKTKSAAHAYVSSRYLYFQLLQIFVTVASGSLLSVLRQFLDHPKTLLDLLGKALPGMGSYFLQLVIAKVLFSLAFELARPTALIGVVARQGVTRSKYFKVPARVRRRLRRPPEFDYGSYLPDFVLVVLVGTIFAPIAPVVALVCFAYFAVAVKVYSHQFLYVYVRAYETGGAFPGPTLARFFFLALVVGHLTLIGHLILLDATHQAVALAPLVLFTLRSRLDVRRTFELPARYLDRENAVRFGLYETRRANRHATPRRRRRSVGESSSDEKDDDLLAVDYYIQPALAAGPVEFDAAPQSEMVARAPVDRKGDRPLSPV</sequence>
<evidence type="ECO:0000256" key="5">
    <source>
        <dbReference type="ARBA" id="ARBA00022989"/>
    </source>
</evidence>
<dbReference type="InterPro" id="IPR045122">
    <property type="entry name" value="Csc1-like"/>
</dbReference>
<dbReference type="Pfam" id="PF13967">
    <property type="entry name" value="RSN1_TM"/>
    <property type="match status" value="1"/>
</dbReference>
<evidence type="ECO:0000256" key="2">
    <source>
        <dbReference type="ARBA" id="ARBA00007779"/>
    </source>
</evidence>
<protein>
    <recommendedName>
        <fullName evidence="12">CSC1/OSCA1-like 7TM region domain-containing protein</fullName>
    </recommendedName>
</protein>
<evidence type="ECO:0000313" key="11">
    <source>
        <dbReference type="Proteomes" id="UP000789595"/>
    </source>
</evidence>
<feature type="domain" description="CSC1/OSCA1-like N-terminal transmembrane" evidence="9">
    <location>
        <begin position="41"/>
        <end position="187"/>
    </location>
</feature>
<keyword evidence="4 7" id="KW-0812">Transmembrane</keyword>
<evidence type="ECO:0000256" key="7">
    <source>
        <dbReference type="SAM" id="Phobius"/>
    </source>
</evidence>
<feature type="transmembrane region" description="Helical" evidence="7">
    <location>
        <begin position="578"/>
        <end position="596"/>
    </location>
</feature>
<evidence type="ECO:0000256" key="1">
    <source>
        <dbReference type="ARBA" id="ARBA00004141"/>
    </source>
</evidence>
<gene>
    <name evidence="10" type="ORF">PECAL_1P29470</name>
</gene>
<evidence type="ECO:0000256" key="3">
    <source>
        <dbReference type="ARBA" id="ARBA00022448"/>
    </source>
</evidence>
<comment type="caution">
    <text evidence="10">The sequence shown here is derived from an EMBL/GenBank/DDBJ whole genome shotgun (WGS) entry which is preliminary data.</text>
</comment>
<feature type="transmembrane region" description="Helical" evidence="7">
    <location>
        <begin position="436"/>
        <end position="460"/>
    </location>
</feature>
<reference evidence="10" key="1">
    <citation type="submission" date="2021-11" db="EMBL/GenBank/DDBJ databases">
        <authorList>
            <consortium name="Genoscope - CEA"/>
            <person name="William W."/>
        </authorList>
    </citation>
    <scope>NUCLEOTIDE SEQUENCE</scope>
</reference>
<comment type="subcellular location">
    <subcellularLocation>
        <location evidence="1">Membrane</location>
        <topology evidence="1">Multi-pass membrane protein</topology>
    </subcellularLocation>
</comment>
<dbReference type="PANTHER" id="PTHR13018:SF5">
    <property type="entry name" value="RE44586P"/>
    <property type="match status" value="1"/>
</dbReference>
<dbReference type="InterPro" id="IPR032880">
    <property type="entry name" value="CSC1/OSCA1-like_N"/>
</dbReference>
<evidence type="ECO:0000256" key="6">
    <source>
        <dbReference type="ARBA" id="ARBA00023136"/>
    </source>
</evidence>
<feature type="transmembrane region" description="Helical" evidence="7">
    <location>
        <begin position="495"/>
        <end position="517"/>
    </location>
</feature>
<feature type="transmembrane region" description="Helical" evidence="7">
    <location>
        <begin position="641"/>
        <end position="668"/>
    </location>
</feature>
<feature type="domain" description="CSC1/OSCA1-like 7TM region" evidence="8">
    <location>
        <begin position="439"/>
        <end position="714"/>
    </location>
</feature>
<dbReference type="PANTHER" id="PTHR13018">
    <property type="entry name" value="PROBABLE MEMBRANE PROTEIN DUF221-RELATED"/>
    <property type="match status" value="1"/>
</dbReference>